<accession>A0ACB8R2J5</accession>
<comment type="caution">
    <text evidence="1">The sequence shown here is derived from an EMBL/GenBank/DDBJ whole genome shotgun (WGS) entry which is preliminary data.</text>
</comment>
<keyword evidence="2" id="KW-1185">Reference proteome</keyword>
<evidence type="ECO:0000313" key="2">
    <source>
        <dbReference type="Proteomes" id="UP000814033"/>
    </source>
</evidence>
<name>A0ACB8R2J5_9AGAM</name>
<reference evidence="1" key="1">
    <citation type="submission" date="2021-02" db="EMBL/GenBank/DDBJ databases">
        <authorList>
            <consortium name="DOE Joint Genome Institute"/>
            <person name="Ahrendt S."/>
            <person name="Looney B.P."/>
            <person name="Miyauchi S."/>
            <person name="Morin E."/>
            <person name="Drula E."/>
            <person name="Courty P.E."/>
            <person name="Chicoki N."/>
            <person name="Fauchery L."/>
            <person name="Kohler A."/>
            <person name="Kuo A."/>
            <person name="Labutti K."/>
            <person name="Pangilinan J."/>
            <person name="Lipzen A."/>
            <person name="Riley R."/>
            <person name="Andreopoulos W."/>
            <person name="He G."/>
            <person name="Johnson J."/>
            <person name="Barry K.W."/>
            <person name="Grigoriev I.V."/>
            <person name="Nagy L."/>
            <person name="Hibbett D."/>
            <person name="Henrissat B."/>
            <person name="Matheny P.B."/>
            <person name="Labbe J."/>
            <person name="Martin F."/>
        </authorList>
    </citation>
    <scope>NUCLEOTIDE SEQUENCE</scope>
    <source>
        <strain evidence="1">FP105234-sp</strain>
    </source>
</reference>
<gene>
    <name evidence="1" type="ORF">FA95DRAFT_1357611</name>
</gene>
<protein>
    <submittedName>
        <fullName evidence="1">Uncharacterized protein</fullName>
    </submittedName>
</protein>
<evidence type="ECO:0000313" key="1">
    <source>
        <dbReference type="EMBL" id="KAI0037836.1"/>
    </source>
</evidence>
<reference evidence="1" key="2">
    <citation type="journal article" date="2022" name="New Phytol.">
        <title>Evolutionary transition to the ectomycorrhizal habit in the genomes of a hyperdiverse lineage of mushroom-forming fungi.</title>
        <authorList>
            <person name="Looney B."/>
            <person name="Miyauchi S."/>
            <person name="Morin E."/>
            <person name="Drula E."/>
            <person name="Courty P.E."/>
            <person name="Kohler A."/>
            <person name="Kuo A."/>
            <person name="LaButti K."/>
            <person name="Pangilinan J."/>
            <person name="Lipzen A."/>
            <person name="Riley R."/>
            <person name="Andreopoulos W."/>
            <person name="He G."/>
            <person name="Johnson J."/>
            <person name="Nolan M."/>
            <person name="Tritt A."/>
            <person name="Barry K.W."/>
            <person name="Grigoriev I.V."/>
            <person name="Nagy L.G."/>
            <person name="Hibbett D."/>
            <person name="Henrissat B."/>
            <person name="Matheny P.B."/>
            <person name="Labbe J."/>
            <person name="Martin F.M."/>
        </authorList>
    </citation>
    <scope>NUCLEOTIDE SEQUENCE</scope>
    <source>
        <strain evidence="1">FP105234-sp</strain>
    </source>
</reference>
<organism evidence="1 2">
    <name type="scientific">Auriscalpium vulgare</name>
    <dbReference type="NCBI Taxonomy" id="40419"/>
    <lineage>
        <taxon>Eukaryota</taxon>
        <taxon>Fungi</taxon>
        <taxon>Dikarya</taxon>
        <taxon>Basidiomycota</taxon>
        <taxon>Agaricomycotina</taxon>
        <taxon>Agaricomycetes</taxon>
        <taxon>Russulales</taxon>
        <taxon>Auriscalpiaceae</taxon>
        <taxon>Auriscalpium</taxon>
    </lineage>
</organism>
<proteinExistence type="predicted"/>
<dbReference type="Proteomes" id="UP000814033">
    <property type="component" value="Unassembled WGS sequence"/>
</dbReference>
<sequence length="291" mass="32021">MTQVHVLTSSTRTQATPVDVAPSYLIPSSCRVQRPSRRLSRGAGLNVSVDTVKGKMSRLERRWPTSAPLCRPRDVVDFINTSATVARYECNDPGSPCNQDSTSRTQATRRPRLICKPTSARPQSTPSRETYMSHARATRPFLAAQTARTAHDPCSGNANYLETKGCSSDAGQRRLMLAAQTATWSPSQRRTVALARRHRALKGRAVLVQRGAQCSAADENQQDPNRHVEGNLPETWQGCSSDAGLCSQRRMLRQHVSDGRARLDITQAHLDLKLCESGSPMRFPFRGVGLG</sequence>
<dbReference type="EMBL" id="MU276696">
    <property type="protein sequence ID" value="KAI0037836.1"/>
    <property type="molecule type" value="Genomic_DNA"/>
</dbReference>